<keyword evidence="2 5" id="KW-0347">Helicase</keyword>
<dbReference type="CDD" id="cd10311">
    <property type="entry name" value="PLDc_N_DEXD_c"/>
    <property type="match status" value="1"/>
</dbReference>
<dbReference type="RefSeq" id="WP_220783206.1">
    <property type="nucleotide sequence ID" value="NZ_BPEY01000129.1"/>
</dbReference>
<dbReference type="InterPro" id="IPR014001">
    <property type="entry name" value="Helicase_ATP-bd"/>
</dbReference>
<dbReference type="SMART" id="SM00487">
    <property type="entry name" value="DEXDc"/>
    <property type="match status" value="1"/>
</dbReference>
<dbReference type="InterPro" id="IPR049730">
    <property type="entry name" value="SNF2/RAD54-like_C"/>
</dbReference>
<dbReference type="PANTHER" id="PTHR45766">
    <property type="entry name" value="DNA ANNEALING HELICASE AND ENDONUCLEASE ZRANB3 FAMILY MEMBER"/>
    <property type="match status" value="1"/>
</dbReference>
<evidence type="ECO:0000259" key="4">
    <source>
        <dbReference type="PROSITE" id="PS51194"/>
    </source>
</evidence>
<gene>
    <name evidence="5" type="ORF">TUM4438_42450</name>
</gene>
<keyword evidence="2 5" id="KW-0067">ATP-binding</keyword>
<dbReference type="PROSITE" id="PS51192">
    <property type="entry name" value="HELICASE_ATP_BIND_1"/>
    <property type="match status" value="1"/>
</dbReference>
<evidence type="ECO:0000256" key="2">
    <source>
        <dbReference type="ARBA" id="ARBA00022806"/>
    </source>
</evidence>
<keyword evidence="6" id="KW-1185">Reference proteome</keyword>
<dbReference type="InterPro" id="IPR001650">
    <property type="entry name" value="Helicase_C-like"/>
</dbReference>
<dbReference type="InterPro" id="IPR000330">
    <property type="entry name" value="SNF2_N"/>
</dbReference>
<dbReference type="Proteomes" id="UP000887104">
    <property type="component" value="Unassembled WGS sequence"/>
</dbReference>
<keyword evidence="1" id="KW-0378">Hydrolase</keyword>
<dbReference type="PROSITE" id="PS51194">
    <property type="entry name" value="HELICASE_CTER"/>
    <property type="match status" value="1"/>
</dbReference>
<dbReference type="GO" id="GO:0004386">
    <property type="term" value="F:helicase activity"/>
    <property type="evidence" value="ECO:0007669"/>
    <property type="project" value="UniProtKB-KW"/>
</dbReference>
<dbReference type="Gene3D" id="3.40.50.10810">
    <property type="entry name" value="Tandem AAA-ATPase domain"/>
    <property type="match status" value="1"/>
</dbReference>
<accession>A0ABQ4PQX7</accession>
<feature type="domain" description="Helicase C-terminal" evidence="4">
    <location>
        <begin position="695"/>
        <end position="880"/>
    </location>
</feature>
<feature type="domain" description="Helicase ATP-binding" evidence="3">
    <location>
        <begin position="263"/>
        <end position="424"/>
    </location>
</feature>
<dbReference type="SUPFAM" id="SSF52540">
    <property type="entry name" value="P-loop containing nucleoside triphosphate hydrolases"/>
    <property type="match status" value="1"/>
</dbReference>
<evidence type="ECO:0000313" key="6">
    <source>
        <dbReference type="Proteomes" id="UP000887104"/>
    </source>
</evidence>
<evidence type="ECO:0000256" key="1">
    <source>
        <dbReference type="ARBA" id="ARBA00022801"/>
    </source>
</evidence>
<proteinExistence type="predicted"/>
<sequence length="1100" mass="124719">MHIIDNLNDLLGDDLKSTIQPGAKLKVAASCFSIYAYEALKEELEQIDSLEFIFTSPTFVESEVSDKFKKEKREFHIPKEQRERSFYGTEFEIQLKNKLTQKAIAKECSNWIIRKAKFSSNTTGSPMQQFAGVESESKKSIYMPLQGFTAVDLGYQQGNAVSNIVNCMDEPATTNTFLGLFNQIWNDQDKVEDVTQRLINHISSVYQENSPERIYFQLLYNIFNEFLADINEDVLPNDRTGYQDSLIWNKLFNYQRDAATGIINKLETFSGCILADSVGLGKTFTALAVVKYYELRNKSVLVLCPKKLADNWLNYNRNLVTNPFVKDRFNFDVLCHTDLQRTSGESFGIPMNRINWGNYDLVVIDESHNFRNNQVYKDKETRYQALMNKVIRAGVKTKVLMLSATPVNNKFADLRNQLALAYEGESHVLQEQVGTQYSIEQIFKRAQKSFNDWADLAPEDRTASRLLDSLDFDFFQLLDSVTIARSRKHIQTFYDTSDIGPFPERMKPKSFHPPLTMRADVIGFNDIFEELSKLKMAVYAPISYILPSRITKYEEMYDTSVSGGKSTLRQVDREKALQRLMTINLLKRLESSVHAFKLTLKGLHKTLATALSNIDSFKRSGLDQGFNDNANQYDGADWDEDLADVDEPFSTGGKVKINLADMDLPAWEHHLSNDLEVISALLKEMQKLTPEHDAKLQHLKQHIKDKWRTPLNPGNKKILIFTAFADTADYLYDNLANEFQMDFDIHTGKVTGSSAAKSTIGKAYDFQSLLTLFSPKSKEKAQVLPNEALELDLLIGTDCISEGQNLQDCDYLINYDIHWNPVRIIQRFGRVDRIGSTNAAIQLVNYWPDISLDEYINLKERVENRMVISDITATGDDNVLSAEANDVAYRKEQLAKLQEEVIDLEDIKTGVSITDLGLNEFRMDLLNYIKNNGDLSSQPNGMHAVVAANPEIGLVPGAIFALRNRNHSVNINQLNRLHPYYLIYMADSGEVIINHMQVKPLLDRIRAACKGKTEPEATVCEQFNHVTQDGRNMHFYSDLLDQAIASMVEVKASGDLTSLFGNTSTTALTNEISGLDDFELINFIVVRANDSSASSKTEGA</sequence>
<organism evidence="5 6">
    <name type="scientific">Shewanella sairae</name>
    <dbReference type="NCBI Taxonomy" id="190310"/>
    <lineage>
        <taxon>Bacteria</taxon>
        <taxon>Pseudomonadati</taxon>
        <taxon>Pseudomonadota</taxon>
        <taxon>Gammaproteobacteria</taxon>
        <taxon>Alteromonadales</taxon>
        <taxon>Shewanellaceae</taxon>
        <taxon>Shewanella</taxon>
    </lineage>
</organism>
<evidence type="ECO:0000313" key="5">
    <source>
        <dbReference type="EMBL" id="GIU51741.1"/>
    </source>
</evidence>
<dbReference type="PANTHER" id="PTHR45766:SF6">
    <property type="entry name" value="SWI_SNF-RELATED MATRIX-ASSOCIATED ACTIN-DEPENDENT REGULATOR OF CHROMATIN SUBFAMILY A-LIKE PROTEIN 1"/>
    <property type="match status" value="1"/>
</dbReference>
<dbReference type="Pfam" id="PF00176">
    <property type="entry name" value="SNF2-rel_dom"/>
    <property type="match status" value="1"/>
</dbReference>
<dbReference type="InterPro" id="IPR027417">
    <property type="entry name" value="P-loop_NTPase"/>
</dbReference>
<comment type="caution">
    <text evidence="5">The sequence shown here is derived from an EMBL/GenBank/DDBJ whole genome shotgun (WGS) entry which is preliminary data.</text>
</comment>
<dbReference type="Gene3D" id="3.40.50.300">
    <property type="entry name" value="P-loop containing nucleotide triphosphate hydrolases"/>
    <property type="match status" value="1"/>
</dbReference>
<dbReference type="Pfam" id="PF00271">
    <property type="entry name" value="Helicase_C"/>
    <property type="match status" value="1"/>
</dbReference>
<dbReference type="SMART" id="SM00490">
    <property type="entry name" value="HELICc"/>
    <property type="match status" value="1"/>
</dbReference>
<dbReference type="EMBL" id="BPEY01000129">
    <property type="protein sequence ID" value="GIU51741.1"/>
    <property type="molecule type" value="Genomic_DNA"/>
</dbReference>
<dbReference type="InterPro" id="IPR038718">
    <property type="entry name" value="SNF2-like_sf"/>
</dbReference>
<evidence type="ECO:0000259" key="3">
    <source>
        <dbReference type="PROSITE" id="PS51192"/>
    </source>
</evidence>
<name>A0ABQ4PQX7_9GAMM</name>
<reference evidence="5" key="1">
    <citation type="submission" date="2021-05" db="EMBL/GenBank/DDBJ databases">
        <title>Molecular characterization for Shewanella algae harboring chromosomal blaOXA-55-like strains isolated from clinical and environment sample.</title>
        <authorList>
            <person name="Ohama Y."/>
            <person name="Aoki K."/>
            <person name="Harada S."/>
            <person name="Moriya K."/>
            <person name="Ishii Y."/>
            <person name="Tateda K."/>
        </authorList>
    </citation>
    <scope>NUCLEOTIDE SEQUENCE</scope>
    <source>
        <strain evidence="5">JCM 11563</strain>
    </source>
</reference>
<keyword evidence="2 5" id="KW-0547">Nucleotide-binding</keyword>
<protein>
    <submittedName>
        <fullName evidence="5">Helicase</fullName>
    </submittedName>
</protein>
<dbReference type="CDD" id="cd18793">
    <property type="entry name" value="SF2_C_SNF"/>
    <property type="match status" value="1"/>
</dbReference>